<evidence type="ECO:0000256" key="1">
    <source>
        <dbReference type="ARBA" id="ARBA00007092"/>
    </source>
</evidence>
<dbReference type="PANTHER" id="PTHR22748:SF28">
    <property type="entry name" value="OR APYRIMIDINIC SITE) LYASE, PUTATIVE-RELATED"/>
    <property type="match status" value="1"/>
</dbReference>
<evidence type="ECO:0000256" key="2">
    <source>
        <dbReference type="ARBA" id="ARBA00022723"/>
    </source>
</evidence>
<dbReference type="GO" id="GO:0046872">
    <property type="term" value="F:metal ion binding"/>
    <property type="evidence" value="ECO:0007669"/>
    <property type="project" value="UniProtKB-KW"/>
</dbReference>
<name>A0AAW0EIR0_9TRYP</name>
<feature type="compositionally biased region" description="Low complexity" evidence="7">
    <location>
        <begin position="79"/>
        <end position="94"/>
    </location>
</feature>
<gene>
    <name evidence="9" type="ORF">NESM_000314400</name>
</gene>
<comment type="cofactor">
    <cofactor evidence="5">
        <name>Mg(2+)</name>
        <dbReference type="ChEBI" id="CHEBI:18420"/>
    </cofactor>
    <cofactor evidence="5">
        <name>Mn(2+)</name>
        <dbReference type="ChEBI" id="CHEBI:29035"/>
    </cofactor>
    <text evidence="5">Probably binds two magnesium or manganese ions per subunit.</text>
</comment>
<organism evidence="9 10">
    <name type="scientific">Novymonas esmeraldas</name>
    <dbReference type="NCBI Taxonomy" id="1808958"/>
    <lineage>
        <taxon>Eukaryota</taxon>
        <taxon>Discoba</taxon>
        <taxon>Euglenozoa</taxon>
        <taxon>Kinetoplastea</taxon>
        <taxon>Metakinetoplastina</taxon>
        <taxon>Trypanosomatida</taxon>
        <taxon>Trypanosomatidae</taxon>
        <taxon>Novymonas</taxon>
    </lineage>
</organism>
<evidence type="ECO:0000313" key="10">
    <source>
        <dbReference type="Proteomes" id="UP001430356"/>
    </source>
</evidence>
<evidence type="ECO:0000259" key="8">
    <source>
        <dbReference type="Pfam" id="PF03372"/>
    </source>
</evidence>
<feature type="region of interest" description="Disordered" evidence="7">
    <location>
        <begin position="727"/>
        <end position="746"/>
    </location>
</feature>
<dbReference type="AlphaFoldDB" id="A0AAW0EIR0"/>
<feature type="domain" description="Endonuclease/exonuclease/phosphatase" evidence="8">
    <location>
        <begin position="4"/>
        <end position="229"/>
    </location>
</feature>
<feature type="region of interest" description="Disordered" evidence="7">
    <location>
        <begin position="668"/>
        <end position="713"/>
    </location>
</feature>
<keyword evidence="4 5" id="KW-0460">Magnesium</keyword>
<evidence type="ECO:0000256" key="4">
    <source>
        <dbReference type="ARBA" id="ARBA00022842"/>
    </source>
</evidence>
<proteinExistence type="inferred from homology"/>
<dbReference type="PROSITE" id="PS00726">
    <property type="entry name" value="AP_NUCLEASE_F1_1"/>
    <property type="match status" value="1"/>
</dbReference>
<dbReference type="EMBL" id="JAECZO010000030">
    <property type="protein sequence ID" value="KAK7194020.1"/>
    <property type="molecule type" value="Genomic_DNA"/>
</dbReference>
<evidence type="ECO:0000256" key="5">
    <source>
        <dbReference type="PIRSR" id="PIRSR604808-2"/>
    </source>
</evidence>
<keyword evidence="10" id="KW-1185">Reference proteome</keyword>
<sequence length="746" mass="78029">MFLISWNVAGWSSTSQAIRESFGSIHDFFACTEADIICLQECKGTLARLNAAPVDMGASDPPASRRPVVGPLARLAAQRTRAQRAAGPGKSGASPAGGGGGGSSDGIEGWESFWSLSGKQHRGFNGVVTFARKGLTWRCDSEPFADAALNDEGRVVVTHHSAFVLVNVYVPNARGGARHAFKFRFLLALEEKMEQLRVETQKPVILVGDLNMTYRAHDAAWSLRRIHLGALLQLVALADATGDAAWAAAMPDLSKAALRRVANMIANHLCTQAQEMTSGADGVAVLAASPATSPAASSPGTGVVSVDSEVSLDEDTMDEAALRRLCAQLPPRGAGGAGRGGHNCDTPPVPLQLLYDVGFRTAHASEYVKAFPCTHNSDVYAVVHYCGLAPHSDASAQFMGRLLQLRLPVSSAPLPEGRLPWSTAAAAAPAPAPRRVGLSKTRMWDTFLLTAELATAAAAAAAGGAEAPAAAVDAMLLRQAEASQRHPYCPCPYTCWDQSRNRRLENEGTRLDYILVDTALLPAVVCRAETANNVLAASPVAVRQDDFFSEVHGAEFRDGVARAMANGAYPPAPFDGTGMPALSEQARELCCAGLPSTGLVVTPPQFSDHIGVGLLLDLGALGAAPSLLPRPGKVVEDHTCMYRPPVGLHTFFAAAAAAKKVAVPVTAPAAPRDDGAADRRGARGMDARTAGQKRGADGGVVRPSLDGDALVSAAPSPPIAVHSEAVVDARAPHRSSEPAIIDVDDL</sequence>
<dbReference type="GO" id="GO:0006284">
    <property type="term" value="P:base-excision repair"/>
    <property type="evidence" value="ECO:0007669"/>
    <property type="project" value="TreeGrafter"/>
</dbReference>
<accession>A0AAW0EIR0</accession>
<evidence type="ECO:0000256" key="7">
    <source>
        <dbReference type="SAM" id="MobiDB-lite"/>
    </source>
</evidence>
<comment type="caution">
    <text evidence="9">The sequence shown here is derived from an EMBL/GenBank/DDBJ whole genome shotgun (WGS) entry which is preliminary data.</text>
</comment>
<keyword evidence="9" id="KW-0255">Endonuclease</keyword>
<feature type="binding site" evidence="5">
    <location>
        <position position="209"/>
    </location>
    <ligand>
        <name>Mg(2+)</name>
        <dbReference type="ChEBI" id="CHEBI:18420"/>
        <label>1</label>
    </ligand>
</feature>
<evidence type="ECO:0000256" key="3">
    <source>
        <dbReference type="ARBA" id="ARBA00022801"/>
    </source>
</evidence>
<dbReference type="InterPro" id="IPR005135">
    <property type="entry name" value="Endo/exonuclease/phosphatase"/>
</dbReference>
<feature type="site" description="Transition state stabilizer" evidence="6">
    <location>
        <position position="211"/>
    </location>
</feature>
<dbReference type="PANTHER" id="PTHR22748">
    <property type="entry name" value="AP ENDONUCLEASE"/>
    <property type="match status" value="1"/>
</dbReference>
<dbReference type="InterPro" id="IPR004808">
    <property type="entry name" value="AP_endonuc_1"/>
</dbReference>
<keyword evidence="2 5" id="KW-0479">Metal-binding</keyword>
<feature type="region of interest" description="Disordered" evidence="7">
    <location>
        <begin position="79"/>
        <end position="103"/>
    </location>
</feature>
<evidence type="ECO:0000313" key="9">
    <source>
        <dbReference type="EMBL" id="KAK7194020.1"/>
    </source>
</evidence>
<feature type="compositionally biased region" description="Basic and acidic residues" evidence="7">
    <location>
        <begin position="727"/>
        <end position="736"/>
    </location>
</feature>
<keyword evidence="5" id="KW-0464">Manganese</keyword>
<feature type="binding site" evidence="5">
    <location>
        <position position="7"/>
    </location>
    <ligand>
        <name>Mg(2+)</name>
        <dbReference type="ChEBI" id="CHEBI:18420"/>
        <label>1</label>
    </ligand>
</feature>
<dbReference type="GO" id="GO:0003677">
    <property type="term" value="F:DNA binding"/>
    <property type="evidence" value="ECO:0007669"/>
    <property type="project" value="InterPro"/>
</dbReference>
<feature type="binding site" evidence="5">
    <location>
        <position position="211"/>
    </location>
    <ligand>
        <name>Mg(2+)</name>
        <dbReference type="ChEBI" id="CHEBI:18420"/>
        <label>1</label>
    </ligand>
</feature>
<dbReference type="SUPFAM" id="SSF56219">
    <property type="entry name" value="DNase I-like"/>
    <property type="match status" value="1"/>
</dbReference>
<dbReference type="Proteomes" id="UP001430356">
    <property type="component" value="Unassembled WGS sequence"/>
</dbReference>
<dbReference type="GO" id="GO:0003906">
    <property type="term" value="F:DNA-(apurinic or apyrimidinic site) endonuclease activity"/>
    <property type="evidence" value="ECO:0007669"/>
    <property type="project" value="TreeGrafter"/>
</dbReference>
<comment type="similarity">
    <text evidence="1">Belongs to the DNA repair enzymes AP/ExoA family.</text>
</comment>
<reference evidence="9 10" key="1">
    <citation type="journal article" date="2021" name="MBio">
        <title>A New Model Trypanosomatid, Novymonas esmeraldas: Genomic Perception of Its 'Candidatus Pandoraea novymonadis' Endosymbiont.</title>
        <authorList>
            <person name="Zakharova A."/>
            <person name="Saura A."/>
            <person name="Butenko A."/>
            <person name="Podesvova L."/>
            <person name="Warmusova S."/>
            <person name="Kostygov A.Y."/>
            <person name="Nenarokova A."/>
            <person name="Lukes J."/>
            <person name="Opperdoes F.R."/>
            <person name="Yurchenko V."/>
        </authorList>
    </citation>
    <scope>NUCLEOTIDE SEQUENCE [LARGE SCALE GENOMIC DNA]</scope>
    <source>
        <strain evidence="9 10">E262AT.01</strain>
    </source>
</reference>
<protein>
    <submittedName>
        <fullName evidence="9">Endonuclease/exonuclease protein-like protein</fullName>
    </submittedName>
</protein>
<dbReference type="InterPro" id="IPR036691">
    <property type="entry name" value="Endo/exonu/phosph_ase_sf"/>
</dbReference>
<keyword evidence="9" id="KW-0540">Nuclease</keyword>
<dbReference type="InterPro" id="IPR020847">
    <property type="entry name" value="AP_endonuclease_F1_BS"/>
</dbReference>
<dbReference type="GO" id="GO:0008311">
    <property type="term" value="F:double-stranded DNA 3'-5' DNA exonuclease activity"/>
    <property type="evidence" value="ECO:0007669"/>
    <property type="project" value="TreeGrafter"/>
</dbReference>
<feature type="compositionally biased region" description="Basic and acidic residues" evidence="7">
    <location>
        <begin position="671"/>
        <end position="686"/>
    </location>
</feature>
<keyword evidence="3" id="KW-0378">Hydrolase</keyword>
<evidence type="ECO:0000256" key="6">
    <source>
        <dbReference type="PIRSR" id="PIRSR604808-3"/>
    </source>
</evidence>
<dbReference type="Pfam" id="PF03372">
    <property type="entry name" value="Exo_endo_phos"/>
    <property type="match status" value="1"/>
</dbReference>
<dbReference type="Gene3D" id="3.60.10.10">
    <property type="entry name" value="Endonuclease/exonuclease/phosphatase"/>
    <property type="match status" value="2"/>
</dbReference>
<feature type="binding site" evidence="5">
    <location>
        <position position="41"/>
    </location>
    <ligand>
        <name>Mg(2+)</name>
        <dbReference type="ChEBI" id="CHEBI:18420"/>
        <label>1</label>
    </ligand>
</feature>
<dbReference type="GO" id="GO:0005634">
    <property type="term" value="C:nucleus"/>
    <property type="evidence" value="ECO:0007669"/>
    <property type="project" value="TreeGrafter"/>
</dbReference>
<dbReference type="GO" id="GO:0008081">
    <property type="term" value="F:phosphoric diester hydrolase activity"/>
    <property type="evidence" value="ECO:0007669"/>
    <property type="project" value="TreeGrafter"/>
</dbReference>